<dbReference type="GO" id="GO:0000160">
    <property type="term" value="P:phosphorelay signal transduction system"/>
    <property type="evidence" value="ECO:0007669"/>
    <property type="project" value="InterPro"/>
</dbReference>
<dbReference type="FunFam" id="1.10.3210.10:FF:000018">
    <property type="entry name" value="Two-component system response regulator"/>
    <property type="match status" value="1"/>
</dbReference>
<dbReference type="InterPro" id="IPR011006">
    <property type="entry name" value="CheY-like_superfamily"/>
</dbReference>
<keyword evidence="7" id="KW-1185">Reference proteome</keyword>
<evidence type="ECO:0000259" key="4">
    <source>
        <dbReference type="PROSITE" id="PS50110"/>
    </source>
</evidence>
<comment type="caution">
    <text evidence="6">The sequence shown here is derived from an EMBL/GenBank/DDBJ whole genome shotgun (WGS) entry which is preliminary data.</text>
</comment>
<dbReference type="EMBL" id="JACDUS010000001">
    <property type="protein sequence ID" value="MBA2879866.1"/>
    <property type="molecule type" value="Genomic_DNA"/>
</dbReference>
<evidence type="ECO:0000256" key="1">
    <source>
        <dbReference type="ARBA" id="ARBA00022801"/>
    </source>
</evidence>
<dbReference type="Pfam" id="PF00072">
    <property type="entry name" value="Response_reg"/>
    <property type="match status" value="1"/>
</dbReference>
<organism evidence="6 7">
    <name type="scientific">Desulfosalsimonas propionicica</name>
    <dbReference type="NCBI Taxonomy" id="332175"/>
    <lineage>
        <taxon>Bacteria</taxon>
        <taxon>Pseudomonadati</taxon>
        <taxon>Thermodesulfobacteriota</taxon>
        <taxon>Desulfobacteria</taxon>
        <taxon>Desulfobacterales</taxon>
        <taxon>Desulfosalsimonadaceae</taxon>
        <taxon>Desulfosalsimonas</taxon>
    </lineage>
</organism>
<dbReference type="InterPro" id="IPR052020">
    <property type="entry name" value="Cyclic_di-GMP/3'3'-cGAMP_PDE"/>
</dbReference>
<dbReference type="CDD" id="cd00077">
    <property type="entry name" value="HDc"/>
    <property type="match status" value="1"/>
</dbReference>
<keyword evidence="2" id="KW-0597">Phosphoprotein</keyword>
<dbReference type="PROSITE" id="PS50110">
    <property type="entry name" value="RESPONSE_REGULATORY"/>
    <property type="match status" value="1"/>
</dbReference>
<evidence type="ECO:0000256" key="2">
    <source>
        <dbReference type="PROSITE-ProRule" id="PRU00169"/>
    </source>
</evidence>
<evidence type="ECO:0000313" key="7">
    <source>
        <dbReference type="Proteomes" id="UP000525298"/>
    </source>
</evidence>
<dbReference type="SMART" id="SM00448">
    <property type="entry name" value="REC"/>
    <property type="match status" value="1"/>
</dbReference>
<dbReference type="SUPFAM" id="SSF109604">
    <property type="entry name" value="HD-domain/PDEase-like"/>
    <property type="match status" value="1"/>
</dbReference>
<dbReference type="InterPro" id="IPR003607">
    <property type="entry name" value="HD/PDEase_dom"/>
</dbReference>
<dbReference type="InterPro" id="IPR037522">
    <property type="entry name" value="HD_GYP_dom"/>
</dbReference>
<keyword evidence="1" id="KW-0378">Hydrolase</keyword>
<dbReference type="PANTHER" id="PTHR45228">
    <property type="entry name" value="CYCLIC DI-GMP PHOSPHODIESTERASE TM_0186-RELATED"/>
    <property type="match status" value="1"/>
</dbReference>
<dbReference type="Proteomes" id="UP000525298">
    <property type="component" value="Unassembled WGS sequence"/>
</dbReference>
<feature type="domain" description="Response regulatory" evidence="4">
    <location>
        <begin position="13"/>
        <end position="126"/>
    </location>
</feature>
<reference evidence="6 7" key="1">
    <citation type="submission" date="2020-07" db="EMBL/GenBank/DDBJ databases">
        <title>Genomic Encyclopedia of Type Strains, Phase IV (KMG-IV): sequencing the most valuable type-strain genomes for metagenomic binning, comparative biology and taxonomic classification.</title>
        <authorList>
            <person name="Goeker M."/>
        </authorList>
    </citation>
    <scope>NUCLEOTIDE SEQUENCE [LARGE SCALE GENOMIC DNA]</scope>
    <source>
        <strain evidence="6 7">DSM 17721</strain>
    </source>
</reference>
<feature type="domain" description="HD-GYP" evidence="5">
    <location>
        <begin position="170"/>
        <end position="367"/>
    </location>
</feature>
<evidence type="ECO:0000256" key="3">
    <source>
        <dbReference type="SAM" id="Coils"/>
    </source>
</evidence>
<dbReference type="RefSeq" id="WP_181549556.1">
    <property type="nucleotide sequence ID" value="NZ_JACDUS010000001.1"/>
</dbReference>
<gene>
    <name evidence="6" type="ORF">HNR65_000173</name>
</gene>
<feature type="coiled-coil region" evidence="3">
    <location>
        <begin position="142"/>
        <end position="169"/>
    </location>
</feature>
<dbReference type="SUPFAM" id="SSF52172">
    <property type="entry name" value="CheY-like"/>
    <property type="match status" value="1"/>
</dbReference>
<keyword evidence="3" id="KW-0175">Coiled coil</keyword>
<dbReference type="InterPro" id="IPR001789">
    <property type="entry name" value="Sig_transdc_resp-reg_receiver"/>
</dbReference>
<feature type="modified residue" description="4-aspartylphosphate" evidence="2">
    <location>
        <position position="62"/>
    </location>
</feature>
<proteinExistence type="predicted"/>
<dbReference type="Gene3D" id="1.10.3210.10">
    <property type="entry name" value="Hypothetical protein af1432"/>
    <property type="match status" value="1"/>
</dbReference>
<dbReference type="SMART" id="SM00471">
    <property type="entry name" value="HDc"/>
    <property type="match status" value="1"/>
</dbReference>
<accession>A0A7W0C659</accession>
<sequence length="396" mass="44589">MNLQNVKIPSEIPVLVVDDETPITEMLFQALSKAGYTCRTAANGEQALSVMAENHFDVVLTDIRMPGMNGVDLLKKIKAAYDSDVMVMTGFTEDYNYESIVTAGASDFIQKPISFKELTIRLKRVLRMRYLLVERDQINTELQNSVKKLKKYSVELKNALIEVEDAHEELQYAYLDTINRLVSAAEYKDEETGDHIVRMSGYCTLMAEKIGLTDETVKLIQYASPMHDIGKIGIPDQILLKPGRLTADEFETIKTHTTIGASILAESRADVLKTAHEIALNHHEKWDGSGYPRGLKKEEIPISGRIVGIADIFDALTSRRPYKDPYPLEVAVEIIRSEQGVKLDPDLVAVFISHIDQVEQIRREVGEVENASLADFAWSERDQAVHMDRIIAPRLK</sequence>
<dbReference type="CDD" id="cd00156">
    <property type="entry name" value="REC"/>
    <property type="match status" value="1"/>
</dbReference>
<evidence type="ECO:0000313" key="6">
    <source>
        <dbReference type="EMBL" id="MBA2879866.1"/>
    </source>
</evidence>
<dbReference type="PANTHER" id="PTHR45228:SF1">
    <property type="entry name" value="CYCLIC DI-GMP PHOSPHODIESTERASE TM_0186"/>
    <property type="match status" value="1"/>
</dbReference>
<dbReference type="AlphaFoldDB" id="A0A7W0C659"/>
<dbReference type="PROSITE" id="PS51832">
    <property type="entry name" value="HD_GYP"/>
    <property type="match status" value="1"/>
</dbReference>
<evidence type="ECO:0000259" key="5">
    <source>
        <dbReference type="PROSITE" id="PS51832"/>
    </source>
</evidence>
<dbReference type="Pfam" id="PF13487">
    <property type="entry name" value="HD_5"/>
    <property type="match status" value="1"/>
</dbReference>
<name>A0A7W0C659_9BACT</name>
<dbReference type="Gene3D" id="3.40.50.2300">
    <property type="match status" value="1"/>
</dbReference>
<dbReference type="GO" id="GO:0004112">
    <property type="term" value="F:cyclic-nucleotide phosphodiesterase activity"/>
    <property type="evidence" value="ECO:0007669"/>
    <property type="project" value="UniProtKB-ARBA"/>
</dbReference>
<dbReference type="GO" id="GO:0009214">
    <property type="term" value="P:cyclic nucleotide catabolic process"/>
    <property type="evidence" value="ECO:0007669"/>
    <property type="project" value="UniProtKB-ARBA"/>
</dbReference>
<protein>
    <submittedName>
        <fullName evidence="6">Putative two-component system response regulator</fullName>
    </submittedName>
</protein>